<organism evidence="1 2">
    <name type="scientific">Criibacterium bergeronii</name>
    <dbReference type="NCBI Taxonomy" id="1871336"/>
    <lineage>
        <taxon>Bacteria</taxon>
        <taxon>Bacillati</taxon>
        <taxon>Bacillota</taxon>
        <taxon>Clostridia</taxon>
        <taxon>Peptostreptococcales</taxon>
        <taxon>Filifactoraceae</taxon>
        <taxon>Criibacterium</taxon>
    </lineage>
</organism>
<evidence type="ECO:0000313" key="2">
    <source>
        <dbReference type="Proteomes" id="UP000319424"/>
    </source>
</evidence>
<gene>
    <name evidence="1" type="ORF">FL857_10820</name>
</gene>
<accession>A0A552UXD1</accession>
<comment type="caution">
    <text evidence="1">The sequence shown here is derived from an EMBL/GenBank/DDBJ whole genome shotgun (WGS) entry which is preliminary data.</text>
</comment>
<reference evidence="1 2" key="1">
    <citation type="submission" date="2019-07" db="EMBL/GenBank/DDBJ databases">
        <title>Criibacterium bergeronii gen. nov., sp. nov. isolated from human clinical samples.</title>
        <authorList>
            <person name="Maheux A.F."/>
            <person name="Boudreau D.K."/>
            <person name="Berube E."/>
            <person name="Brodeur S."/>
            <person name="Bernard K.A."/>
            <person name="Abed J.Y."/>
            <person name="Ducrey E."/>
            <person name="Guay E.F."/>
            <person name="Raymond F."/>
            <person name="Corbeil J."/>
            <person name="Domingo M.-C."/>
            <person name="Roy P.H."/>
            <person name="Boissinot M."/>
            <person name="Tocheva E.I."/>
            <person name="Omar R.F."/>
        </authorList>
    </citation>
    <scope>NUCLEOTIDE SEQUENCE [LARGE SCALE GENOMIC DNA]</scope>
    <source>
        <strain evidence="1 2">CCRI-24246</strain>
    </source>
</reference>
<dbReference type="AlphaFoldDB" id="A0A552UXD1"/>
<protein>
    <submittedName>
        <fullName evidence="1">Uncharacterized protein</fullName>
    </submittedName>
</protein>
<dbReference type="RefSeq" id="WP_144398813.1">
    <property type="nucleotide sequence ID" value="NZ_VJXW01000023.1"/>
</dbReference>
<sequence length="68" mass="7651">MENKLFRIIPNSAGYIQNDEVIVIATSEKEAKKIVKDKDVFDENQYPLTITEVNLKEKGIVLKSNVGA</sequence>
<evidence type="ECO:0000313" key="1">
    <source>
        <dbReference type="EMBL" id="TRW22894.1"/>
    </source>
</evidence>
<dbReference type="EMBL" id="VJXW01000023">
    <property type="protein sequence ID" value="TRW22894.1"/>
    <property type="molecule type" value="Genomic_DNA"/>
</dbReference>
<proteinExistence type="predicted"/>
<name>A0A552UXD1_9FIRM</name>
<dbReference type="Proteomes" id="UP000319424">
    <property type="component" value="Unassembled WGS sequence"/>
</dbReference>